<dbReference type="EMBL" id="LGHB01000018">
    <property type="protein sequence ID" value="KUK96180.1"/>
    <property type="molecule type" value="Genomic_DNA"/>
</dbReference>
<accession>A0A101IJT6</accession>
<dbReference type="PATRIC" id="fig|301375.6.peg.228"/>
<name>A0A101IJT6_9EURY</name>
<reference evidence="2" key="1">
    <citation type="journal article" date="2015" name="MBio">
        <title>Genome-resolved metagenomic analysis reveals roles for candidate phyla and other microbial community members in biogeochemical transformations in oil reservoirs.</title>
        <authorList>
            <person name="Hu P."/>
            <person name="Tom L."/>
            <person name="Singh A."/>
            <person name="Thomas B.C."/>
            <person name="Baker B.J."/>
            <person name="Piceno Y.M."/>
            <person name="Andersen G.L."/>
            <person name="Banfield J.F."/>
        </authorList>
    </citation>
    <scope>NUCLEOTIDE SEQUENCE [LARGE SCALE GENOMIC DNA]</scope>
    <source>
        <strain evidence="2">56_747</strain>
    </source>
</reference>
<proteinExistence type="predicted"/>
<sequence length="156" mass="17495">MDRERAYLVATPFKKRAKKSLKMSDFVFALSLDLKWGPPDKVRALLQEAADEGLVRIDGDYVHATFDDDQAEVPVGFRPSKEVDLFERGVRLIVSATGMGRKEVISMVNERQDSLQGLVNLDTVALLVAREMGIDVRDLALEAYQNLVDEGLQDQK</sequence>
<comment type="caution">
    <text evidence="2">The sequence shown here is derived from an EMBL/GenBank/DDBJ whole genome shotgun (WGS) entry which is preliminary data.</text>
</comment>
<dbReference type="Proteomes" id="UP000057043">
    <property type="component" value="Unassembled WGS sequence"/>
</dbReference>
<evidence type="ECO:0008006" key="5">
    <source>
        <dbReference type="Google" id="ProtNLM"/>
    </source>
</evidence>
<evidence type="ECO:0000313" key="4">
    <source>
        <dbReference type="Proteomes" id="UP000057043"/>
    </source>
</evidence>
<reference evidence="3 4" key="2">
    <citation type="journal article" date="2015" name="MBio">
        <title>Genome-Resolved Metagenomic Analysis Reveals Roles for Candidate Phyla and Other Microbial Community Members in Biogeochemical Transformations in Oil Reservoirs.</title>
        <authorList>
            <person name="Hu P."/>
            <person name="Tom L."/>
            <person name="Singh A."/>
            <person name="Thomas B.C."/>
            <person name="Baker B.J."/>
            <person name="Piceno Y.M."/>
            <person name="Andersen G.L."/>
            <person name="Banfield J.F."/>
        </authorList>
    </citation>
    <scope>NUCLEOTIDE SEQUENCE [LARGE SCALE GENOMIC DNA]</scope>
    <source>
        <strain evidence="1">57_489</strain>
    </source>
</reference>
<dbReference type="InterPro" id="IPR018716">
    <property type="entry name" value="DUF2240"/>
</dbReference>
<protein>
    <recommendedName>
        <fullName evidence="5">DUF2240 family protein</fullName>
    </recommendedName>
</protein>
<dbReference type="AlphaFoldDB" id="A0A101IJT6"/>
<gene>
    <name evidence="1" type="ORF">XD72_1655</name>
    <name evidence="2" type="ORF">XE07_1292</name>
</gene>
<dbReference type="Pfam" id="PF09999">
    <property type="entry name" value="DUF2240"/>
    <property type="match status" value="1"/>
</dbReference>
<evidence type="ECO:0000313" key="1">
    <source>
        <dbReference type="EMBL" id="KUK43968.1"/>
    </source>
</evidence>
<evidence type="ECO:0000313" key="3">
    <source>
        <dbReference type="Proteomes" id="UP000053961"/>
    </source>
</evidence>
<evidence type="ECO:0000313" key="2">
    <source>
        <dbReference type="EMBL" id="KUK96180.1"/>
    </source>
</evidence>
<dbReference type="EMBL" id="LGFT01000039">
    <property type="protein sequence ID" value="KUK43968.1"/>
    <property type="molecule type" value="Genomic_DNA"/>
</dbReference>
<dbReference type="Proteomes" id="UP000053961">
    <property type="component" value="Unassembled WGS sequence"/>
</dbReference>
<organism evidence="2 3">
    <name type="scientific">Methanothrix harundinacea</name>
    <dbReference type="NCBI Taxonomy" id="301375"/>
    <lineage>
        <taxon>Archaea</taxon>
        <taxon>Methanobacteriati</taxon>
        <taxon>Methanobacteriota</taxon>
        <taxon>Stenosarchaea group</taxon>
        <taxon>Methanomicrobia</taxon>
        <taxon>Methanotrichales</taxon>
        <taxon>Methanotrichaceae</taxon>
        <taxon>Methanothrix</taxon>
    </lineage>
</organism>